<evidence type="ECO:0000313" key="5">
    <source>
        <dbReference type="EMBL" id="MSV24886.1"/>
    </source>
</evidence>
<sequence>MMKTIDLRQTVAELVRTYPELRAILAALGFVKILDPMAMKVMGNIMTLPRGAAVCKIPMEKILQELNAHGFHVIGQDERSVRTEKLRSYIDRLSDGEPLESVRQDFVREFDHVSALEIADAEQLLIRSGVPMKQLQKLCDVHSALFHGRTETEAVPCGGKGQGDAAENLSDPDLPAGHPLHLLRAENSGLESVLDELDVQCQKEEMDAEQIWSLLQRFNEVRLHYAKKEELLMPILYRCGVTGPSQVMWGVDDEIKKELGTLTRAVSEDRDNAVLYKGRIAALSGRAREMIYKEERILFPLCMRYFTEEDWKCVYRDFPEMGLGFSVEMDRWEAGEEWAAKKWEKASHQDILDGRVILPTGELTVKQLRSVLSLLPVDITFIDQDDTLRFFVNEGKVFPRPKAALGRDVAECHPPQIIPVVRNLIADFRKKKRTSLEVARYIMGRPVLVKYLAVYDADGAYQGTVEIVQECSHILELFSKQHSSLKSL</sequence>
<feature type="region of interest" description="Disordered" evidence="1">
    <location>
        <begin position="156"/>
        <end position="176"/>
    </location>
</feature>
<reference evidence="5 6" key="1">
    <citation type="submission" date="2019-08" db="EMBL/GenBank/DDBJ databases">
        <title>In-depth cultivation of the pig gut microbiome towards novel bacterial diversity and tailored functional studies.</title>
        <authorList>
            <person name="Wylensek D."/>
            <person name="Hitch T.C.A."/>
            <person name="Clavel T."/>
        </authorList>
    </citation>
    <scope>NUCLEOTIDE SEQUENCE [LARGE SCALE GENOMIC DNA]</scope>
    <source>
        <strain evidence="6">WCA-380-WT-3B3</strain>
    </source>
</reference>
<name>A0A6I2V031_9FIRM</name>
<dbReference type="Pfam" id="PF13596">
    <property type="entry name" value="PAS_10"/>
    <property type="match status" value="1"/>
</dbReference>
<proteinExistence type="predicted"/>
<evidence type="ECO:0000256" key="1">
    <source>
        <dbReference type="SAM" id="MobiDB-lite"/>
    </source>
</evidence>
<evidence type="ECO:0000259" key="3">
    <source>
        <dbReference type="Pfam" id="PF04282"/>
    </source>
</evidence>
<dbReference type="Pfam" id="PF04282">
    <property type="entry name" value="DUF438"/>
    <property type="match status" value="1"/>
</dbReference>
<dbReference type="GO" id="GO:0005886">
    <property type="term" value="C:plasma membrane"/>
    <property type="evidence" value="ECO:0007669"/>
    <property type="project" value="TreeGrafter"/>
</dbReference>
<feature type="domain" description="DUF438" evidence="3">
    <location>
        <begin position="86"/>
        <end position="151"/>
    </location>
</feature>
<gene>
    <name evidence="5" type="ORF">FYJ78_06760</name>
</gene>
<dbReference type="InterPro" id="IPR038062">
    <property type="entry name" value="ScdA-like_N_sf"/>
</dbReference>
<evidence type="ECO:0000313" key="6">
    <source>
        <dbReference type="Proteomes" id="UP000430222"/>
    </source>
</evidence>
<evidence type="ECO:0000259" key="4">
    <source>
        <dbReference type="Pfam" id="PF08984"/>
    </source>
</evidence>
<dbReference type="EMBL" id="VUNL01000006">
    <property type="protein sequence ID" value="MSV24886.1"/>
    <property type="molecule type" value="Genomic_DNA"/>
</dbReference>
<dbReference type="PANTHER" id="PTHR39966">
    <property type="entry name" value="BLL2471 PROTEIN-RELATED"/>
    <property type="match status" value="1"/>
</dbReference>
<keyword evidence="6" id="KW-1185">Reference proteome</keyword>
<dbReference type="InterPro" id="IPR015077">
    <property type="entry name" value="DUF1858"/>
</dbReference>
<dbReference type="Gene3D" id="1.10.3910.10">
    <property type="entry name" value="SP0561-like"/>
    <property type="match status" value="1"/>
</dbReference>
<dbReference type="PANTHER" id="PTHR39966:SF3">
    <property type="entry name" value="DUF438 DOMAIN-CONTAINING PROTEIN"/>
    <property type="match status" value="1"/>
</dbReference>
<evidence type="ECO:0000259" key="2">
    <source>
        <dbReference type="Pfam" id="PF01814"/>
    </source>
</evidence>
<comment type="caution">
    <text evidence="5">The sequence shown here is derived from an EMBL/GenBank/DDBJ whole genome shotgun (WGS) entry which is preliminary data.</text>
</comment>
<protein>
    <submittedName>
        <fullName evidence="5">DUF438 domain-containing protein</fullName>
    </submittedName>
</protein>
<feature type="domain" description="DUF1858" evidence="4">
    <location>
        <begin position="5"/>
        <end position="62"/>
    </location>
</feature>
<feature type="domain" description="Hemerythrin-like" evidence="2">
    <location>
        <begin position="178"/>
        <end position="302"/>
    </location>
</feature>
<dbReference type="Pfam" id="PF01814">
    <property type="entry name" value="Hemerythrin"/>
    <property type="match status" value="1"/>
</dbReference>
<organism evidence="5 6">
    <name type="scientific">Selenomonas montiformis</name>
    <dbReference type="NCBI Taxonomy" id="2652285"/>
    <lineage>
        <taxon>Bacteria</taxon>
        <taxon>Bacillati</taxon>
        <taxon>Bacillota</taxon>
        <taxon>Negativicutes</taxon>
        <taxon>Selenomonadales</taxon>
        <taxon>Selenomonadaceae</taxon>
        <taxon>Selenomonas</taxon>
    </lineage>
</organism>
<dbReference type="InterPro" id="IPR012312">
    <property type="entry name" value="Hemerythrin-like"/>
</dbReference>
<dbReference type="Pfam" id="PF08984">
    <property type="entry name" value="DUF1858"/>
    <property type="match status" value="1"/>
</dbReference>
<dbReference type="SUPFAM" id="SSF140683">
    <property type="entry name" value="SP0561-like"/>
    <property type="match status" value="1"/>
</dbReference>
<dbReference type="Gene3D" id="1.20.120.520">
    <property type="entry name" value="nmb1532 protein domain like"/>
    <property type="match status" value="1"/>
</dbReference>
<dbReference type="AlphaFoldDB" id="A0A6I2V031"/>
<dbReference type="Proteomes" id="UP000430222">
    <property type="component" value="Unassembled WGS sequence"/>
</dbReference>
<dbReference type="InterPro" id="IPR007380">
    <property type="entry name" value="DUF438"/>
</dbReference>
<dbReference type="RefSeq" id="WP_328597672.1">
    <property type="nucleotide sequence ID" value="NZ_VUNL01000006.1"/>
</dbReference>
<accession>A0A6I2V031</accession>